<feature type="domain" description="CHK kinase-like" evidence="1">
    <location>
        <begin position="123"/>
        <end position="300"/>
    </location>
</feature>
<dbReference type="SUPFAM" id="SSF56112">
    <property type="entry name" value="Protein kinase-like (PK-like)"/>
    <property type="match status" value="1"/>
</dbReference>
<dbReference type="PANTHER" id="PTHR23020">
    <property type="entry name" value="UNCHARACTERIZED NUCLEAR HORMONE RECEPTOR-RELATED"/>
    <property type="match status" value="1"/>
</dbReference>
<dbReference type="EMBL" id="UINC01001898">
    <property type="protein sequence ID" value="SUZ90481.1"/>
    <property type="molecule type" value="Genomic_DNA"/>
</dbReference>
<sequence>MAGHGIPTTVDDVTADWLTVSLRDAGALGDGTVASFSSELIGQGVGLMGILHRLRPNYDGEPGPETVVLKTPVEHEMTRFVARTFQFYGKEVEFYRTAAARSPLATPRCLASAHDPETDDFVLLLEDLGDAEVHSQLDGCPVEVAETAVRAIAGHHAEFWESPLFTDELSWVPFGWDPPMPQGVQQGVSTAWEPFLASFGDRVDDRIRAIGERFPLVVEEMMTFPERQTTLAHGDFRLDNLFFRPGPEVVAIDWQICVRTVGAYDLGYFLSQSLTTEDRRAHEERLLEAYRDTLANSGIDYPVNQLLEDYRRTALFCLCYPIQAGGSVELVNDRAVELVGQMLDRVVAAIHDLDAGELLP</sequence>
<dbReference type="InterPro" id="IPR004119">
    <property type="entry name" value="EcKL"/>
</dbReference>
<evidence type="ECO:0000313" key="2">
    <source>
        <dbReference type="EMBL" id="SUZ90481.1"/>
    </source>
</evidence>
<dbReference type="Gene3D" id="3.90.1200.10">
    <property type="match status" value="1"/>
</dbReference>
<dbReference type="InterPro" id="IPR015897">
    <property type="entry name" value="CHK_kinase-like"/>
</dbReference>
<dbReference type="InterPro" id="IPR011009">
    <property type="entry name" value="Kinase-like_dom_sf"/>
</dbReference>
<proteinExistence type="predicted"/>
<dbReference type="Pfam" id="PF02958">
    <property type="entry name" value="EcKL"/>
    <property type="match status" value="1"/>
</dbReference>
<accession>A0A381RGA9</accession>
<dbReference type="InterPro" id="IPR052961">
    <property type="entry name" value="Oxido-Kinase-like_Enzymes"/>
</dbReference>
<dbReference type="AlphaFoldDB" id="A0A381RGA9"/>
<reference evidence="2" key="1">
    <citation type="submission" date="2018-05" db="EMBL/GenBank/DDBJ databases">
        <authorList>
            <person name="Lanie J.A."/>
            <person name="Ng W.-L."/>
            <person name="Kazmierczak K.M."/>
            <person name="Andrzejewski T.M."/>
            <person name="Davidsen T.M."/>
            <person name="Wayne K.J."/>
            <person name="Tettelin H."/>
            <person name="Glass J.I."/>
            <person name="Rusch D."/>
            <person name="Podicherti R."/>
            <person name="Tsui H.-C.T."/>
            <person name="Winkler M.E."/>
        </authorList>
    </citation>
    <scope>NUCLEOTIDE SEQUENCE</scope>
</reference>
<dbReference type="SMART" id="SM00587">
    <property type="entry name" value="CHK"/>
    <property type="match status" value="1"/>
</dbReference>
<name>A0A381RGA9_9ZZZZ</name>
<dbReference type="PANTHER" id="PTHR23020:SF41">
    <property type="entry name" value="AMINOGLYCOSIDE PHOSPHOTRANSFERASE DOMAIN-CONTAINING PROTEIN"/>
    <property type="match status" value="1"/>
</dbReference>
<evidence type="ECO:0000259" key="1">
    <source>
        <dbReference type="SMART" id="SM00587"/>
    </source>
</evidence>
<organism evidence="2">
    <name type="scientific">marine metagenome</name>
    <dbReference type="NCBI Taxonomy" id="408172"/>
    <lineage>
        <taxon>unclassified sequences</taxon>
        <taxon>metagenomes</taxon>
        <taxon>ecological metagenomes</taxon>
    </lineage>
</organism>
<protein>
    <recommendedName>
        <fullName evidence="1">CHK kinase-like domain-containing protein</fullName>
    </recommendedName>
</protein>
<gene>
    <name evidence="2" type="ORF">METZ01_LOCUS43335</name>
</gene>